<organism evidence="1">
    <name type="scientific">uncultured Caudovirales phage</name>
    <dbReference type="NCBI Taxonomy" id="2100421"/>
    <lineage>
        <taxon>Viruses</taxon>
        <taxon>Duplodnaviria</taxon>
        <taxon>Heunggongvirae</taxon>
        <taxon>Uroviricota</taxon>
        <taxon>Caudoviricetes</taxon>
        <taxon>Peduoviridae</taxon>
        <taxon>Maltschvirus</taxon>
        <taxon>Maltschvirus maltsch</taxon>
    </lineage>
</organism>
<evidence type="ECO:0000313" key="1">
    <source>
        <dbReference type="EMBL" id="ASN68342.1"/>
    </source>
</evidence>
<dbReference type="EMBL" id="MF417876">
    <property type="protein sequence ID" value="ASN68342.1"/>
    <property type="molecule type" value="Genomic_DNA"/>
</dbReference>
<feature type="non-terminal residue" evidence="1">
    <location>
        <position position="54"/>
    </location>
</feature>
<gene>
    <name evidence="1" type="ORF">3F6_1</name>
</gene>
<reference evidence="1" key="1">
    <citation type="submission" date="2017-06" db="EMBL/GenBank/DDBJ databases">
        <title>Novel phages from South African skin metaviromes.</title>
        <authorList>
            <person name="van Zyl L.J."/>
            <person name="Abrahams Y."/>
            <person name="Stander E.A."/>
            <person name="Kirby B.M."/>
            <person name="Clavaud C."/>
            <person name="Farcet C."/>
            <person name="Breton L."/>
            <person name="Trindade M.I."/>
        </authorList>
    </citation>
    <scope>NUCLEOTIDE SEQUENCE</scope>
</reference>
<accession>A0A2H4J094</accession>
<protein>
    <submittedName>
        <fullName evidence="1">Uncharacterized protein</fullName>
    </submittedName>
</protein>
<proteinExistence type="predicted"/>
<name>A0A2H4J094_9CAUD</name>
<sequence length="54" mass="5990">MSKPELSIQVNSQTGSQELDELLASLKQVAEVSLDARLHGPAASVRTRRWRESL</sequence>